<evidence type="ECO:0000313" key="2">
    <source>
        <dbReference type="EMBL" id="OLP74518.1"/>
    </source>
</evidence>
<dbReference type="Proteomes" id="UP000186817">
    <property type="component" value="Unassembled WGS sequence"/>
</dbReference>
<evidence type="ECO:0000256" key="1">
    <source>
        <dbReference type="SAM" id="MobiDB-lite"/>
    </source>
</evidence>
<gene>
    <name evidence="2" type="ORF">AK812_SmicGene45911</name>
</gene>
<organism evidence="2 3">
    <name type="scientific">Symbiodinium microadriaticum</name>
    <name type="common">Dinoflagellate</name>
    <name type="synonym">Zooxanthella microadriatica</name>
    <dbReference type="NCBI Taxonomy" id="2951"/>
    <lineage>
        <taxon>Eukaryota</taxon>
        <taxon>Sar</taxon>
        <taxon>Alveolata</taxon>
        <taxon>Dinophyceae</taxon>
        <taxon>Suessiales</taxon>
        <taxon>Symbiodiniaceae</taxon>
        <taxon>Symbiodinium</taxon>
    </lineage>
</organism>
<dbReference type="AlphaFoldDB" id="A0A1Q9BUZ6"/>
<keyword evidence="3" id="KW-1185">Reference proteome</keyword>
<sequence length="37" mass="3917">MALRWVANPLCGSRATENNERAEARGPRPPDPAAGKG</sequence>
<comment type="caution">
    <text evidence="2">The sequence shown here is derived from an EMBL/GenBank/DDBJ whole genome shotgun (WGS) entry which is preliminary data.</text>
</comment>
<proteinExistence type="predicted"/>
<reference evidence="2 3" key="1">
    <citation type="submission" date="2016-02" db="EMBL/GenBank/DDBJ databases">
        <title>Genome analysis of coral dinoflagellate symbionts highlights evolutionary adaptations to a symbiotic lifestyle.</title>
        <authorList>
            <person name="Aranda M."/>
            <person name="Li Y."/>
            <person name="Liew Y.J."/>
            <person name="Baumgarten S."/>
            <person name="Simakov O."/>
            <person name="Wilson M."/>
            <person name="Piel J."/>
            <person name="Ashoor H."/>
            <person name="Bougouffa S."/>
            <person name="Bajic V.B."/>
            <person name="Ryu T."/>
            <person name="Ravasi T."/>
            <person name="Bayer T."/>
            <person name="Micklem G."/>
            <person name="Kim H."/>
            <person name="Bhak J."/>
            <person name="Lajeunesse T.C."/>
            <person name="Voolstra C.R."/>
        </authorList>
    </citation>
    <scope>NUCLEOTIDE SEQUENCE [LARGE SCALE GENOMIC DNA]</scope>
    <source>
        <strain evidence="2 3">CCMP2467</strain>
    </source>
</reference>
<evidence type="ECO:0000313" key="3">
    <source>
        <dbReference type="Proteomes" id="UP000186817"/>
    </source>
</evidence>
<accession>A0A1Q9BUZ6</accession>
<feature type="non-terminal residue" evidence="2">
    <location>
        <position position="37"/>
    </location>
</feature>
<feature type="region of interest" description="Disordered" evidence="1">
    <location>
        <begin position="1"/>
        <end position="37"/>
    </location>
</feature>
<protein>
    <submittedName>
        <fullName evidence="2">Uncharacterized protein</fullName>
    </submittedName>
</protein>
<dbReference type="EMBL" id="LSRX01003597">
    <property type="protein sequence ID" value="OLP74518.1"/>
    <property type="molecule type" value="Genomic_DNA"/>
</dbReference>
<name>A0A1Q9BUZ6_SYMMI</name>
<feature type="compositionally biased region" description="Basic and acidic residues" evidence="1">
    <location>
        <begin position="17"/>
        <end position="28"/>
    </location>
</feature>